<evidence type="ECO:0000313" key="2">
    <source>
        <dbReference type="Proteomes" id="UP000288794"/>
    </source>
</evidence>
<dbReference type="RefSeq" id="WP_128178958.1">
    <property type="nucleotide sequence ID" value="NZ_CP071409.1"/>
</dbReference>
<proteinExistence type="predicted"/>
<protein>
    <submittedName>
        <fullName evidence="1">Uncharacterized protein</fullName>
    </submittedName>
</protein>
<accession>A0A443IAD4</accession>
<dbReference type="AlphaFoldDB" id="A0A443IAD4"/>
<dbReference type="Proteomes" id="UP000288794">
    <property type="component" value="Unassembled WGS sequence"/>
</dbReference>
<dbReference type="EMBL" id="JMEE01000044">
    <property type="protein sequence ID" value="RWR00876.1"/>
    <property type="molecule type" value="Genomic_DNA"/>
</dbReference>
<keyword evidence="2" id="KW-1185">Reference proteome</keyword>
<name>A0A443IAD4_9GAMM</name>
<sequence>MSNSVNRSEFIPMPSLSLTHLHGDIESGPLPAPASRAARVAGEAAHLLSQLPSGLRTTASMTMKGMAQAGNATLSGAKTAGNSLGKFVGAPLQNRAWGAIAGHALQQMITCGGPTLLREEAFIEAYNLMLPHLTQKSPAAAVTLQMCISAASIAAHYAVREPRIERDPQGNQVAVRGHFGLSPEHADVLRRDKPQEWDANVETQRTNSQRVTGQQITAELINTGLSLAGAISGNHGLTTRILSSQIRNTLYAASRESLQASLSLTGSSQGKATFGVNDAHMSINAAWYTAMTLTMGLMQDALIHSALPKGYSVSGPELRDADGQLLKGKELHQLGLVVSGVRLTCNTMIETVDAFLGKHYDTKQSGDTQKFSASLPLKDYGRLLDHSVARLSWNNFANGTTLAAQQIASRITDGHVPSALQSLLGNAGSAAAFGLTYKMVNQTYQSHAKVRAAVEQDAKQQSFIDMESRA</sequence>
<evidence type="ECO:0000313" key="1">
    <source>
        <dbReference type="EMBL" id="RWR00876.1"/>
    </source>
</evidence>
<reference evidence="1 2" key="1">
    <citation type="submission" date="2014-04" db="EMBL/GenBank/DDBJ databases">
        <title>Draft genome sequence of Pantoea beijingensis strain LMG 27579, an emerging pathogen to Pleurotus eryngii with potential industrial application.</title>
        <authorList>
            <person name="Xu F."/>
            <person name="Liu Y."/>
            <person name="Wang S."/>
            <person name="Yin Y."/>
            <person name="Ma Y."/>
            <person name="Zhao S."/>
            <person name="Rong C."/>
        </authorList>
    </citation>
    <scope>NUCLEOTIDE SEQUENCE [LARGE SCALE GENOMIC DNA]</scope>
    <source>
        <strain evidence="1 2">LMG 27579</strain>
    </source>
</reference>
<gene>
    <name evidence="1" type="ORF">ED28_15590</name>
</gene>
<comment type="caution">
    <text evidence="1">The sequence shown here is derived from an EMBL/GenBank/DDBJ whole genome shotgun (WGS) entry which is preliminary data.</text>
</comment>
<organism evidence="1 2">
    <name type="scientific">[Pantoea] beijingensis</name>
    <dbReference type="NCBI Taxonomy" id="1324864"/>
    <lineage>
        <taxon>Bacteria</taxon>
        <taxon>Pseudomonadati</taxon>
        <taxon>Pseudomonadota</taxon>
        <taxon>Gammaproteobacteria</taxon>
        <taxon>Enterobacterales</taxon>
        <taxon>Erwiniaceae</taxon>
        <taxon>Erwinia</taxon>
    </lineage>
</organism>